<keyword evidence="4" id="KW-0442">Lipid degradation</keyword>
<feature type="domain" description="3-hydroxyacyl-CoA dehydrogenase NAD binding" evidence="12">
    <location>
        <begin position="334"/>
        <end position="510"/>
    </location>
</feature>
<evidence type="ECO:0000259" key="11">
    <source>
        <dbReference type="Pfam" id="PF00725"/>
    </source>
</evidence>
<dbReference type="PANTHER" id="PTHR43612">
    <property type="entry name" value="TRIFUNCTIONAL ENZYME SUBUNIT ALPHA"/>
    <property type="match status" value="1"/>
</dbReference>
<keyword evidence="14" id="KW-1185">Reference proteome</keyword>
<dbReference type="CDD" id="cd06558">
    <property type="entry name" value="crotonase-like"/>
    <property type="match status" value="1"/>
</dbReference>
<dbReference type="InterPro" id="IPR008927">
    <property type="entry name" value="6-PGluconate_DH-like_C_sf"/>
</dbReference>
<evidence type="ECO:0000256" key="1">
    <source>
        <dbReference type="ARBA" id="ARBA00005005"/>
    </source>
</evidence>
<sequence length="734" mass="77389">MHGPRHGGRNGNRKNLIEGANMIEVSLDPNTGIATLTWDVAGLPVNVKNRAAIAAFVDAVDAVINDDNVKGVIVASAKKDFISGGDLDELRAARTPDAALELVKAIGACLRRLETCAKPVVAAINGSAIGGGLEVALACHHRIAADNEATRIGLPEVTLGLMPGAGGTQRLARLIGIAQAAPLMLEGKLLKVRDAAALGIIDEVVPAADLLGAAKAWLLAAPNATQPWDRDGYAVPGNDPQSMKGRLFFMGAWPKLRRKTSPDDPAAGAILQALHHGVERGIDAGLKIEARLFAGVASSNVARNKINTLFYGVNSARRLKARPAGIPSFKPKRVGVIGAGLMGGGIAHTAARAGLEVVLIDATQERADAGLAAIRKNLAKALERGHVTEKDMVSILARIESAADFGRLAGVDAIIEAVVEREDVKADVTRRAMAAAPGVLFASNTSTLPITTLANLSPVPGNFVGMHFFAPVDRMPLLEIVRGEPTSDAAVAKALDLCKILGKTPIVVRDGRGFYTSRVVGAYTREALLLLAEGVPPQVVDNVAINAGMPIGPLAMADQTSLDLLLDIIGSLAGESKKQEPFVRALHVLDRLSSHLERRGRKVNAGIYDYAPNGDKTAWAGLAKEFPATSSLPGETDIENRLLHIQALESIRAMDEGIFEDPADADVASVLGWSFPSSRGGVLSHVDGVGTAEFVRQCDELAVRYGDRFRPPQSLREMAEKGLRFCDRTGNAHG</sequence>
<evidence type="ECO:0000313" key="13">
    <source>
        <dbReference type="EMBL" id="TDG18804.1"/>
    </source>
</evidence>
<dbReference type="PANTHER" id="PTHR43612:SF3">
    <property type="entry name" value="TRIFUNCTIONAL ENZYME SUBUNIT ALPHA, MITOCHONDRIAL"/>
    <property type="match status" value="1"/>
</dbReference>
<dbReference type="InterPro" id="IPR050136">
    <property type="entry name" value="FA_oxidation_alpha_subunit"/>
</dbReference>
<evidence type="ECO:0000256" key="5">
    <source>
        <dbReference type="ARBA" id="ARBA00023002"/>
    </source>
</evidence>
<dbReference type="GO" id="GO:0004300">
    <property type="term" value="F:enoyl-CoA hydratase activity"/>
    <property type="evidence" value="ECO:0007669"/>
    <property type="project" value="TreeGrafter"/>
</dbReference>
<evidence type="ECO:0000256" key="9">
    <source>
        <dbReference type="ARBA" id="ARBA00023268"/>
    </source>
</evidence>
<dbReference type="EMBL" id="SMRP01000027">
    <property type="protein sequence ID" value="TDG18804.1"/>
    <property type="molecule type" value="Genomic_DNA"/>
</dbReference>
<dbReference type="Pfam" id="PF00378">
    <property type="entry name" value="ECH_1"/>
    <property type="match status" value="1"/>
</dbReference>
<feature type="domain" description="3-hydroxyacyl-CoA dehydrogenase C-terminal" evidence="11">
    <location>
        <begin position="513"/>
        <end position="610"/>
    </location>
</feature>
<dbReference type="Proteomes" id="UP000295722">
    <property type="component" value="Unassembled WGS sequence"/>
</dbReference>
<reference evidence="13 14" key="1">
    <citation type="submission" date="2019-03" db="EMBL/GenBank/DDBJ databases">
        <title>Paraburkholderia sp. 4M-K11, isolated from subtropical forest soil.</title>
        <authorList>
            <person name="Gao Z.-H."/>
            <person name="Qiu L.-H."/>
        </authorList>
    </citation>
    <scope>NUCLEOTIDE SEQUENCE [LARGE SCALE GENOMIC DNA]</scope>
    <source>
        <strain evidence="13 14">4M-K11</strain>
    </source>
</reference>
<dbReference type="Gene3D" id="3.40.50.720">
    <property type="entry name" value="NAD(P)-binding Rossmann-like Domain"/>
    <property type="match status" value="1"/>
</dbReference>
<dbReference type="SUPFAM" id="SSF48179">
    <property type="entry name" value="6-phosphogluconate dehydrogenase C-terminal domain-like"/>
    <property type="match status" value="2"/>
</dbReference>
<comment type="caution">
    <text evidence="13">The sequence shown here is derived from an EMBL/GenBank/DDBJ whole genome shotgun (WGS) entry which is preliminary data.</text>
</comment>
<dbReference type="InterPro" id="IPR001753">
    <property type="entry name" value="Enoyl-CoA_hydra/iso"/>
</dbReference>
<evidence type="ECO:0000256" key="8">
    <source>
        <dbReference type="ARBA" id="ARBA00023239"/>
    </source>
</evidence>
<dbReference type="GO" id="GO:0070403">
    <property type="term" value="F:NAD+ binding"/>
    <property type="evidence" value="ECO:0007669"/>
    <property type="project" value="InterPro"/>
</dbReference>
<evidence type="ECO:0000313" key="14">
    <source>
        <dbReference type="Proteomes" id="UP000295722"/>
    </source>
</evidence>
<keyword evidence="3" id="KW-0276">Fatty acid metabolism</keyword>
<dbReference type="GO" id="GO:0006635">
    <property type="term" value="P:fatty acid beta-oxidation"/>
    <property type="evidence" value="ECO:0007669"/>
    <property type="project" value="UniProtKB-UniPathway"/>
</dbReference>
<dbReference type="OrthoDB" id="5287258at2"/>
<gene>
    <name evidence="13" type="ORF">EYW47_33155</name>
</gene>
<evidence type="ECO:0000259" key="12">
    <source>
        <dbReference type="Pfam" id="PF02737"/>
    </source>
</evidence>
<dbReference type="FunFam" id="3.40.50.720:FF:000009">
    <property type="entry name" value="Fatty oxidation complex, alpha subunit"/>
    <property type="match status" value="1"/>
</dbReference>
<dbReference type="Gene3D" id="3.90.226.10">
    <property type="entry name" value="2-enoyl-CoA Hydratase, Chain A, domain 1"/>
    <property type="match status" value="1"/>
</dbReference>
<comment type="catalytic activity">
    <reaction evidence="10">
        <text>a (3S)-3-hydroxyacyl-CoA + NAD(+) = a 3-oxoacyl-CoA + NADH + H(+)</text>
        <dbReference type="Rhea" id="RHEA:22432"/>
        <dbReference type="ChEBI" id="CHEBI:15378"/>
        <dbReference type="ChEBI" id="CHEBI:57318"/>
        <dbReference type="ChEBI" id="CHEBI:57540"/>
        <dbReference type="ChEBI" id="CHEBI:57945"/>
        <dbReference type="ChEBI" id="CHEBI:90726"/>
        <dbReference type="EC" id="1.1.1.35"/>
    </reaction>
</comment>
<dbReference type="InterPro" id="IPR029045">
    <property type="entry name" value="ClpP/crotonase-like_dom_sf"/>
</dbReference>
<dbReference type="UniPathway" id="UPA00659"/>
<dbReference type="InterPro" id="IPR006108">
    <property type="entry name" value="3HC_DH_C"/>
</dbReference>
<dbReference type="SUPFAM" id="SSF51735">
    <property type="entry name" value="NAD(P)-binding Rossmann-fold domains"/>
    <property type="match status" value="1"/>
</dbReference>
<proteinExistence type="inferred from homology"/>
<dbReference type="InterPro" id="IPR006176">
    <property type="entry name" value="3-OHacyl-CoA_DH_NAD-bd"/>
</dbReference>
<name>A0A4R5M0R9_9BURK</name>
<evidence type="ECO:0000256" key="4">
    <source>
        <dbReference type="ARBA" id="ARBA00022963"/>
    </source>
</evidence>
<keyword evidence="9" id="KW-0511">Multifunctional enzyme</keyword>
<evidence type="ECO:0000256" key="2">
    <source>
        <dbReference type="ARBA" id="ARBA00007005"/>
    </source>
</evidence>
<keyword evidence="6" id="KW-0520">NAD</keyword>
<dbReference type="AlphaFoldDB" id="A0A4R5M0R9"/>
<dbReference type="Pfam" id="PF00725">
    <property type="entry name" value="3HCDH"/>
    <property type="match status" value="1"/>
</dbReference>
<dbReference type="Pfam" id="PF02737">
    <property type="entry name" value="3HCDH_N"/>
    <property type="match status" value="1"/>
</dbReference>
<evidence type="ECO:0000256" key="10">
    <source>
        <dbReference type="ARBA" id="ARBA00049556"/>
    </source>
</evidence>
<dbReference type="GO" id="GO:0016509">
    <property type="term" value="F:long-chain (3S)-3-hydroxyacyl-CoA dehydrogenase (NAD+) activity"/>
    <property type="evidence" value="ECO:0007669"/>
    <property type="project" value="TreeGrafter"/>
</dbReference>
<accession>A0A4R5M0R9</accession>
<organism evidence="13 14">
    <name type="scientific">Paraburkholderia silviterrae</name>
    <dbReference type="NCBI Taxonomy" id="2528715"/>
    <lineage>
        <taxon>Bacteria</taxon>
        <taxon>Pseudomonadati</taxon>
        <taxon>Pseudomonadota</taxon>
        <taxon>Betaproteobacteria</taxon>
        <taxon>Burkholderiales</taxon>
        <taxon>Burkholderiaceae</taxon>
        <taxon>Paraburkholderia</taxon>
    </lineage>
</organism>
<dbReference type="Gene3D" id="1.10.1040.50">
    <property type="match status" value="1"/>
</dbReference>
<protein>
    <submittedName>
        <fullName evidence="13">3-hydroxyacyl-CoA dehydrogenase</fullName>
    </submittedName>
</protein>
<dbReference type="SUPFAM" id="SSF52096">
    <property type="entry name" value="ClpP/crotonase"/>
    <property type="match status" value="1"/>
</dbReference>
<evidence type="ECO:0000256" key="3">
    <source>
        <dbReference type="ARBA" id="ARBA00022832"/>
    </source>
</evidence>
<comment type="pathway">
    <text evidence="1">Lipid metabolism; fatty acid beta-oxidation.</text>
</comment>
<evidence type="ECO:0000256" key="7">
    <source>
        <dbReference type="ARBA" id="ARBA00023098"/>
    </source>
</evidence>
<dbReference type="InterPro" id="IPR036291">
    <property type="entry name" value="NAD(P)-bd_dom_sf"/>
</dbReference>
<keyword evidence="7" id="KW-0443">Lipid metabolism</keyword>
<keyword evidence="8" id="KW-0456">Lyase</keyword>
<comment type="similarity">
    <text evidence="2">In the central section; belongs to the 3-hydroxyacyl-CoA dehydrogenase family.</text>
</comment>
<evidence type="ECO:0000256" key="6">
    <source>
        <dbReference type="ARBA" id="ARBA00023027"/>
    </source>
</evidence>
<keyword evidence="5" id="KW-0560">Oxidoreductase</keyword>